<gene>
    <name evidence="3" type="ORF">BJ971_001406</name>
</gene>
<name>A0A7W7MNS8_9ACTN</name>
<evidence type="ECO:0000313" key="4">
    <source>
        <dbReference type="Proteomes" id="UP000578112"/>
    </source>
</evidence>
<dbReference type="Gene3D" id="2.80.10.50">
    <property type="match status" value="1"/>
</dbReference>
<dbReference type="PROSITE" id="PS50231">
    <property type="entry name" value="RICIN_B_LECTIN"/>
    <property type="match status" value="1"/>
</dbReference>
<organism evidence="3 4">
    <name type="scientific">Actinoplanes digitatis</name>
    <dbReference type="NCBI Taxonomy" id="1868"/>
    <lineage>
        <taxon>Bacteria</taxon>
        <taxon>Bacillati</taxon>
        <taxon>Actinomycetota</taxon>
        <taxon>Actinomycetes</taxon>
        <taxon>Micromonosporales</taxon>
        <taxon>Micromonosporaceae</taxon>
        <taxon>Actinoplanes</taxon>
    </lineage>
</organism>
<dbReference type="InterPro" id="IPR000772">
    <property type="entry name" value="Ricin_B_lectin"/>
</dbReference>
<comment type="caution">
    <text evidence="3">The sequence shown here is derived from an EMBL/GenBank/DDBJ whole genome shotgun (WGS) entry which is preliminary data.</text>
</comment>
<feature type="signal peptide" evidence="1">
    <location>
        <begin position="1"/>
        <end position="29"/>
    </location>
</feature>
<reference evidence="3 4" key="1">
    <citation type="submission" date="2020-08" db="EMBL/GenBank/DDBJ databases">
        <title>Sequencing the genomes of 1000 actinobacteria strains.</title>
        <authorList>
            <person name="Klenk H.-P."/>
        </authorList>
    </citation>
    <scope>NUCLEOTIDE SEQUENCE [LARGE SCALE GENOMIC DNA]</scope>
    <source>
        <strain evidence="3 4">DSM 43149</strain>
    </source>
</reference>
<proteinExistence type="predicted"/>
<dbReference type="Proteomes" id="UP000578112">
    <property type="component" value="Unassembled WGS sequence"/>
</dbReference>
<keyword evidence="1" id="KW-0732">Signal</keyword>
<feature type="domain" description="Ricin B lectin" evidence="2">
    <location>
        <begin position="82"/>
        <end position="167"/>
    </location>
</feature>
<dbReference type="RefSeq" id="WP_184990901.1">
    <property type="nucleotide sequence ID" value="NZ_BOMK01000078.1"/>
</dbReference>
<protein>
    <recommendedName>
        <fullName evidence="2">Ricin B lectin domain-containing protein</fullName>
    </recommendedName>
</protein>
<dbReference type="InterPro" id="IPR035992">
    <property type="entry name" value="Ricin_B-like_lectins"/>
</dbReference>
<keyword evidence="4" id="KW-1185">Reference proteome</keyword>
<dbReference type="AlphaFoldDB" id="A0A7W7MNS8"/>
<sequence>MRFSRTRTLTAAVAAGIMVAVAMTAPAFAADRQRGLRNKEFSPADLGTGIAGSASEAWLRNVSLMEIFTIEDKGTYDSQPQVKIQNGYGRCLDSRGNHSSESAWFLSCNSGDYQLWQIFTNGNGTKTYKNKGAWTQQGRHLCLASSGVNRAVIMQFCGLTTGRQQWTEIAP</sequence>
<feature type="chain" id="PRO_5031268303" description="Ricin B lectin domain-containing protein" evidence="1">
    <location>
        <begin position="30"/>
        <end position="171"/>
    </location>
</feature>
<dbReference type="EMBL" id="JACHNH010000001">
    <property type="protein sequence ID" value="MBB4760850.1"/>
    <property type="molecule type" value="Genomic_DNA"/>
</dbReference>
<evidence type="ECO:0000259" key="2">
    <source>
        <dbReference type="Pfam" id="PF00652"/>
    </source>
</evidence>
<evidence type="ECO:0000313" key="3">
    <source>
        <dbReference type="EMBL" id="MBB4760850.1"/>
    </source>
</evidence>
<accession>A0A7W7MNS8</accession>
<dbReference type="SUPFAM" id="SSF50370">
    <property type="entry name" value="Ricin B-like lectins"/>
    <property type="match status" value="1"/>
</dbReference>
<evidence type="ECO:0000256" key="1">
    <source>
        <dbReference type="SAM" id="SignalP"/>
    </source>
</evidence>
<dbReference type="Pfam" id="PF00652">
    <property type="entry name" value="Ricin_B_lectin"/>
    <property type="match status" value="1"/>
</dbReference>